<gene>
    <name evidence="6" type="primary">cofC</name>
    <name evidence="5" type="synonym">fbiD</name>
    <name evidence="6" type="ORF">EGT50_02100</name>
</gene>
<evidence type="ECO:0000313" key="7">
    <source>
        <dbReference type="Proteomes" id="UP000283479"/>
    </source>
</evidence>
<dbReference type="PANTHER" id="PTHR40392">
    <property type="entry name" value="2-PHOSPHO-L-LACTATE GUANYLYLTRANSFERASE"/>
    <property type="match status" value="1"/>
</dbReference>
<dbReference type="EC" id="2.7.7.105" evidence="5"/>
<protein>
    <recommendedName>
        <fullName evidence="5">Phosphoenolpyruvate guanylyltransferase</fullName>
        <shortName evidence="5">PEP guanylyltransferase</shortName>
        <ecNumber evidence="5">2.7.7.105</ecNumber>
    </recommendedName>
</protein>
<keyword evidence="4 5" id="KW-0342">GTP-binding</keyword>
<dbReference type="Proteomes" id="UP000283479">
    <property type="component" value="Unassembled WGS sequence"/>
</dbReference>
<keyword evidence="3 5" id="KW-0547">Nucleotide-binding</keyword>
<dbReference type="AlphaFoldDB" id="A0A3S3CTR4"/>
<feature type="binding site" evidence="5">
    <location>
        <position position="182"/>
    </location>
    <ligand>
        <name>phosphoenolpyruvate</name>
        <dbReference type="ChEBI" id="CHEBI:58702"/>
    </ligand>
</feature>
<evidence type="ECO:0000256" key="5">
    <source>
        <dbReference type="HAMAP-Rule" id="MF_02114"/>
    </source>
</evidence>
<dbReference type="GO" id="GO:0052645">
    <property type="term" value="P:F420-0 metabolic process"/>
    <property type="evidence" value="ECO:0007669"/>
    <property type="project" value="UniProtKB-UniRule"/>
</dbReference>
<dbReference type="OrthoDB" id="9151145at2"/>
<dbReference type="UniPathway" id="UPA00071"/>
<evidence type="ECO:0000256" key="2">
    <source>
        <dbReference type="ARBA" id="ARBA00022695"/>
    </source>
</evidence>
<comment type="catalytic activity">
    <reaction evidence="5">
        <text>phosphoenolpyruvate + GTP + H(+) = enolpyruvoyl-2-diphospho-5'-guanosine + diphosphate</text>
        <dbReference type="Rhea" id="RHEA:30519"/>
        <dbReference type="ChEBI" id="CHEBI:15378"/>
        <dbReference type="ChEBI" id="CHEBI:33019"/>
        <dbReference type="ChEBI" id="CHEBI:37565"/>
        <dbReference type="ChEBI" id="CHEBI:58702"/>
        <dbReference type="ChEBI" id="CHEBI:143701"/>
        <dbReference type="EC" id="2.7.7.105"/>
    </reaction>
</comment>
<dbReference type="SUPFAM" id="SSF53448">
    <property type="entry name" value="Nucleotide-diphospho-sugar transferases"/>
    <property type="match status" value="1"/>
</dbReference>
<dbReference type="RefSeq" id="WP_127950933.1">
    <property type="nucleotide sequence ID" value="NZ_RKLO01000001.1"/>
</dbReference>
<dbReference type="InterPro" id="IPR029044">
    <property type="entry name" value="Nucleotide-diphossugar_trans"/>
</dbReference>
<keyword evidence="7" id="KW-1185">Reference proteome</keyword>
<dbReference type="GO" id="GO:0005525">
    <property type="term" value="F:GTP binding"/>
    <property type="evidence" value="ECO:0007669"/>
    <property type="project" value="UniProtKB-KW"/>
</dbReference>
<dbReference type="EMBL" id="RKLO01000001">
    <property type="protein sequence ID" value="RVW05414.1"/>
    <property type="molecule type" value="Genomic_DNA"/>
</dbReference>
<keyword evidence="2 5" id="KW-0548">Nucleotidyltransferase</keyword>
<dbReference type="GO" id="GO:0043814">
    <property type="term" value="F:phospholactate guanylyltransferase activity"/>
    <property type="evidence" value="ECO:0007669"/>
    <property type="project" value="InterPro"/>
</dbReference>
<sequence>MQARYRSEPAVHVHVLVAVKELRVAKSRLAESLSSDDRTDLVAAMLHDTLDTLVGAGIADDPFSGITVVTPDPAVAAIAEAHGVRHWPDPDPDPARTHTEESGLNAALVAAEAGLTSDPDATDLVALQADLPALRAGELLDALAAARRVGRAIVVDHAGTGTAALFACGIGGSLDPRFGSDSAARHIASGARALEGDWPGLRQDVDTVADLEAAARLGLGPATAAVLDRIACTPDLGRSFSP</sequence>
<evidence type="ECO:0000256" key="4">
    <source>
        <dbReference type="ARBA" id="ARBA00023134"/>
    </source>
</evidence>
<comment type="function">
    <text evidence="5">Guanylyltransferase that catalyzes the activation of phosphoenolpyruvate (PEP) as enolpyruvoyl-2-diphospho-5'-guanosine, via the condensation of PEP with GTP. It is involved in the biosynthesis of coenzyme F420, a hydride carrier cofactor.</text>
</comment>
<dbReference type="HAMAP" id="MF_02114">
    <property type="entry name" value="CofC"/>
    <property type="match status" value="1"/>
</dbReference>
<feature type="binding site" evidence="5">
    <location>
        <position position="179"/>
    </location>
    <ligand>
        <name>phosphoenolpyruvate</name>
        <dbReference type="ChEBI" id="CHEBI:58702"/>
    </ligand>
</feature>
<comment type="caution">
    <text evidence="6">The sequence shown here is derived from an EMBL/GenBank/DDBJ whole genome shotgun (WGS) entry which is preliminary data.</text>
</comment>
<proteinExistence type="inferred from homology"/>
<comment type="pathway">
    <text evidence="5">Cofactor biosynthesis; coenzyme F420 biosynthesis.</text>
</comment>
<dbReference type="PANTHER" id="PTHR40392:SF1">
    <property type="entry name" value="2-PHOSPHO-L-LACTATE GUANYLYLTRANSFERASE"/>
    <property type="match status" value="1"/>
</dbReference>
<evidence type="ECO:0000256" key="1">
    <source>
        <dbReference type="ARBA" id="ARBA00022679"/>
    </source>
</evidence>
<dbReference type="NCBIfam" id="TIGR03552">
    <property type="entry name" value="F420_cofC"/>
    <property type="match status" value="1"/>
</dbReference>
<dbReference type="InterPro" id="IPR002835">
    <property type="entry name" value="CofC"/>
</dbReference>
<evidence type="ECO:0000256" key="3">
    <source>
        <dbReference type="ARBA" id="ARBA00022741"/>
    </source>
</evidence>
<dbReference type="Pfam" id="PF01983">
    <property type="entry name" value="CofC"/>
    <property type="match status" value="1"/>
</dbReference>
<feature type="binding site" evidence="5">
    <location>
        <position position="162"/>
    </location>
    <ligand>
        <name>phosphoenolpyruvate</name>
        <dbReference type="ChEBI" id="CHEBI:58702"/>
    </ligand>
</feature>
<keyword evidence="1 5" id="KW-0808">Transferase</keyword>
<accession>A0A3S3CTR4</accession>
<dbReference type="Gene3D" id="3.90.550.10">
    <property type="entry name" value="Spore Coat Polysaccharide Biosynthesis Protein SpsA, Chain A"/>
    <property type="match status" value="1"/>
</dbReference>
<evidence type="ECO:0000313" key="6">
    <source>
        <dbReference type="EMBL" id="RVW05414.1"/>
    </source>
</evidence>
<comment type="similarity">
    <text evidence="5">Belongs to the CofC family.</text>
</comment>
<reference evidence="6 7" key="1">
    <citation type="submission" date="2018-11" db="EMBL/GenBank/DDBJ databases">
        <title>Rhodococcus spongicola sp. nov. and Rhodococcus xishaensis sp. nov. from marine sponges.</title>
        <authorList>
            <person name="Li L."/>
            <person name="Lin H.W."/>
        </authorList>
    </citation>
    <scope>NUCLEOTIDE SEQUENCE [LARGE SCALE GENOMIC DNA]</scope>
    <source>
        <strain evidence="6 7">LHW51113</strain>
    </source>
</reference>
<name>A0A3S3CTR4_9NOCA</name>
<organism evidence="6 7">
    <name type="scientific">Rhodococcus xishaensis</name>
    <dbReference type="NCBI Taxonomy" id="2487364"/>
    <lineage>
        <taxon>Bacteria</taxon>
        <taxon>Bacillati</taxon>
        <taxon>Actinomycetota</taxon>
        <taxon>Actinomycetes</taxon>
        <taxon>Mycobacteriales</taxon>
        <taxon>Nocardiaceae</taxon>
        <taxon>Rhodococcus</taxon>
    </lineage>
</organism>